<feature type="region of interest" description="Disordered" evidence="9">
    <location>
        <begin position="147"/>
        <end position="171"/>
    </location>
</feature>
<dbReference type="GO" id="GO:0005524">
    <property type="term" value="F:ATP binding"/>
    <property type="evidence" value="ECO:0007669"/>
    <property type="project" value="UniProtKB-UniRule"/>
</dbReference>
<evidence type="ECO:0000256" key="3">
    <source>
        <dbReference type="ARBA" id="ARBA00022490"/>
    </source>
</evidence>
<evidence type="ECO:0000256" key="8">
    <source>
        <dbReference type="HAMAP-Rule" id="MF_00249"/>
    </source>
</evidence>
<dbReference type="GO" id="GO:0036402">
    <property type="term" value="F:proteasome-activating activity"/>
    <property type="evidence" value="ECO:0007669"/>
    <property type="project" value="UniProtKB-UniRule"/>
</dbReference>
<dbReference type="Pfam" id="PF07724">
    <property type="entry name" value="AAA_2"/>
    <property type="match status" value="1"/>
</dbReference>
<feature type="domain" description="AAA+ ATPase" evidence="10">
    <location>
        <begin position="51"/>
        <end position="352"/>
    </location>
</feature>
<keyword evidence="5 8" id="KW-0067">ATP-binding</keyword>
<feature type="binding site" evidence="8">
    <location>
        <position position="20"/>
    </location>
    <ligand>
        <name>ATP</name>
        <dbReference type="ChEBI" id="CHEBI:30616"/>
    </ligand>
</feature>
<dbReference type="NCBIfam" id="TIGR00390">
    <property type="entry name" value="hslU"/>
    <property type="match status" value="1"/>
</dbReference>
<evidence type="ECO:0000313" key="13">
    <source>
        <dbReference type="Proteomes" id="UP001178662"/>
    </source>
</evidence>
<evidence type="ECO:0000256" key="2">
    <source>
        <dbReference type="ARBA" id="ARBA00009771"/>
    </source>
</evidence>
<dbReference type="Proteomes" id="UP001178662">
    <property type="component" value="Chromosome"/>
</dbReference>
<comment type="function">
    <text evidence="8">ATPase subunit of a proteasome-like degradation complex; this subunit has chaperone activity. The binding of ATP and its subsequent hydrolysis by HslU are essential for unfolding of protein substrates subsequently hydrolyzed by HslV. HslU recognizes the N-terminal part of its protein substrates and unfolds these before they are guided to HslV for hydrolysis.</text>
</comment>
<dbReference type="Gene3D" id="1.10.8.60">
    <property type="match status" value="1"/>
</dbReference>
<dbReference type="GO" id="GO:0008233">
    <property type="term" value="F:peptidase activity"/>
    <property type="evidence" value="ECO:0007669"/>
    <property type="project" value="UniProtKB-KW"/>
</dbReference>
<comment type="subcellular location">
    <subcellularLocation>
        <location evidence="1 8">Cytoplasm</location>
    </subcellularLocation>
</comment>
<keyword evidence="12" id="KW-0645">Protease</keyword>
<dbReference type="EMBL" id="CP119317">
    <property type="protein sequence ID" value="WEK56342.1"/>
    <property type="molecule type" value="Genomic_DNA"/>
</dbReference>
<dbReference type="InterPro" id="IPR003593">
    <property type="entry name" value="AAA+_ATPase"/>
</dbReference>
<proteinExistence type="inferred from homology"/>
<evidence type="ECO:0000256" key="5">
    <source>
        <dbReference type="ARBA" id="ARBA00022840"/>
    </source>
</evidence>
<comment type="subunit">
    <text evidence="7">A double ring-shaped homohexamer of ClpQ is capped on each side by a ring-shaped ClpY homohexamer. The assembly of the ClpQ/ClpY complex is dependent on binding of ATP.</text>
</comment>
<evidence type="ECO:0000259" key="11">
    <source>
        <dbReference type="SMART" id="SM01086"/>
    </source>
</evidence>
<evidence type="ECO:0000256" key="1">
    <source>
        <dbReference type="ARBA" id="ARBA00004496"/>
    </source>
</evidence>
<comment type="subunit">
    <text evidence="8">A double ring-shaped homohexamer of HslV is capped on each side by a ring-shaped HslU homohexamer. The assembly of the HslU/HslV complex is dependent on binding of ATP.</text>
</comment>
<dbReference type="InterPro" id="IPR003959">
    <property type="entry name" value="ATPase_AAA_core"/>
</dbReference>
<feature type="binding site" evidence="8">
    <location>
        <position position="413"/>
    </location>
    <ligand>
        <name>ATP</name>
        <dbReference type="ChEBI" id="CHEBI:30616"/>
    </ligand>
</feature>
<feature type="binding site" evidence="8">
    <location>
        <begin position="62"/>
        <end position="67"/>
    </location>
    <ligand>
        <name>ATP</name>
        <dbReference type="ChEBI" id="CHEBI:30616"/>
    </ligand>
</feature>
<dbReference type="InterPro" id="IPR050052">
    <property type="entry name" value="ATP-dep_Clp_protease_ClpX"/>
</dbReference>
<keyword evidence="6 8" id="KW-0143">Chaperone</keyword>
<evidence type="ECO:0000256" key="4">
    <source>
        <dbReference type="ARBA" id="ARBA00022741"/>
    </source>
</evidence>
<dbReference type="SMART" id="SM00382">
    <property type="entry name" value="AAA"/>
    <property type="match status" value="1"/>
</dbReference>
<dbReference type="InterPro" id="IPR019489">
    <property type="entry name" value="Clp_ATPase_C"/>
</dbReference>
<dbReference type="FunFam" id="3.40.50.300:FF:000220">
    <property type="entry name" value="ATP-dependent protease ATPase subunit HslU"/>
    <property type="match status" value="1"/>
</dbReference>
<feature type="binding site" evidence="8">
    <location>
        <position position="341"/>
    </location>
    <ligand>
        <name>ATP</name>
        <dbReference type="ChEBI" id="CHEBI:30616"/>
    </ligand>
</feature>
<organism evidence="12 13">
    <name type="scientific">Candidatus Cohnella colombiensis</name>
    <dbReference type="NCBI Taxonomy" id="3121368"/>
    <lineage>
        <taxon>Bacteria</taxon>
        <taxon>Bacillati</taxon>
        <taxon>Bacillota</taxon>
        <taxon>Bacilli</taxon>
        <taxon>Bacillales</taxon>
        <taxon>Paenibacillaceae</taxon>
        <taxon>Cohnella</taxon>
    </lineage>
</organism>
<evidence type="ECO:0000256" key="7">
    <source>
        <dbReference type="ARBA" id="ARBA00065893"/>
    </source>
</evidence>
<evidence type="ECO:0000256" key="6">
    <source>
        <dbReference type="ARBA" id="ARBA00023186"/>
    </source>
</evidence>
<dbReference type="InterPro" id="IPR004491">
    <property type="entry name" value="HslU"/>
</dbReference>
<gene>
    <name evidence="8 12" type="primary">hslU</name>
    <name evidence="12" type="ORF">P0Y55_09165</name>
</gene>
<dbReference type="GO" id="GO:0009376">
    <property type="term" value="C:HslUV protease complex"/>
    <property type="evidence" value="ECO:0007669"/>
    <property type="project" value="UniProtKB-UniRule"/>
</dbReference>
<accession>A0AA95F156</accession>
<comment type="similarity">
    <text evidence="2 8">Belongs to the ClpX chaperone family. HslU subfamily.</text>
</comment>
<dbReference type="FunFam" id="3.40.50.300:FF:000213">
    <property type="entry name" value="ATP-dependent protease ATPase subunit HslU"/>
    <property type="match status" value="1"/>
</dbReference>
<protein>
    <recommendedName>
        <fullName evidence="8">ATP-dependent protease ATPase subunit HslU</fullName>
    </recommendedName>
    <alternativeName>
        <fullName evidence="8">Unfoldase HslU</fullName>
    </alternativeName>
</protein>
<evidence type="ECO:0000259" key="10">
    <source>
        <dbReference type="SMART" id="SM00382"/>
    </source>
</evidence>
<dbReference type="Gene3D" id="3.40.50.300">
    <property type="entry name" value="P-loop containing nucleotide triphosphate hydrolases"/>
    <property type="match status" value="2"/>
</dbReference>
<dbReference type="PANTHER" id="PTHR48102">
    <property type="entry name" value="ATP-DEPENDENT CLP PROTEASE ATP-BINDING SUBUNIT CLPX-LIKE, MITOCHONDRIAL-RELATED"/>
    <property type="match status" value="1"/>
</dbReference>
<reference evidence="12" key="1">
    <citation type="submission" date="2023-03" db="EMBL/GenBank/DDBJ databases">
        <title>Andean soil-derived lignocellulolytic bacterial consortium as a source of novel taxa and putative plastic-active enzymes.</title>
        <authorList>
            <person name="Diaz-Garcia L."/>
            <person name="Chuvochina M."/>
            <person name="Feuerriegel G."/>
            <person name="Bunk B."/>
            <person name="Sproer C."/>
            <person name="Streit W.R."/>
            <person name="Rodriguez L.M."/>
            <person name="Overmann J."/>
            <person name="Jimenez D.J."/>
        </authorList>
    </citation>
    <scope>NUCLEOTIDE SEQUENCE</scope>
    <source>
        <strain evidence="12">MAG 2441</strain>
    </source>
</reference>
<dbReference type="HAMAP" id="MF_00249">
    <property type="entry name" value="HslU"/>
    <property type="match status" value="1"/>
</dbReference>
<dbReference type="GO" id="GO:0043335">
    <property type="term" value="P:protein unfolding"/>
    <property type="evidence" value="ECO:0007669"/>
    <property type="project" value="UniProtKB-UniRule"/>
</dbReference>
<sequence>MMHENLTPRQVVAELDKYIVGQKSAKRSVAVALRNRYRRSKLPEDIRDEVVPKNILMIGPTGVGKTEIARRLAKLVQAPFVKLEATKFTEVGYVGRDVESMVRDLVETAIRMVKEERTEKVKDKAEQAANERLIALLVPSPIKQKSQRNPLEMLFGGGSPNEEPEPVDPSLQDKRRDLKARLAGGDLENELVEIEVEDTSPTMMDMFSGPGQDQMGQNMQEMLGQFLPKRHKKRRLSVKEARKVLIIEEANKLIDMDDVHTESVRRAEQSGIIFIDEIDKIASQGRGQGPDVSREGVQRDILPIVEGSTVMTKYGPVKTDYILFIAAGAFHIAKPSDLIPELQGRFPIRVELSSLTDEDFIRILTEPENALTKQYAALLSTEGIEISFTAEAVKELARMAQEVNHNTENIGARRLHTLLEKLLEDLSFEAPELQLESMSITPEYVREKLSSIANNRDLSQYIL</sequence>
<evidence type="ECO:0000256" key="9">
    <source>
        <dbReference type="SAM" id="MobiDB-lite"/>
    </source>
</evidence>
<name>A0AA95F156_9BACL</name>
<feature type="binding site" evidence="8">
    <location>
        <position position="276"/>
    </location>
    <ligand>
        <name>ATP</name>
        <dbReference type="ChEBI" id="CHEBI:30616"/>
    </ligand>
</feature>
<dbReference type="NCBIfam" id="NF003544">
    <property type="entry name" value="PRK05201.1"/>
    <property type="match status" value="1"/>
</dbReference>
<evidence type="ECO:0000313" key="12">
    <source>
        <dbReference type="EMBL" id="WEK56342.1"/>
    </source>
</evidence>
<feature type="domain" description="Clp ATPase C-terminal" evidence="11">
    <location>
        <begin position="355"/>
        <end position="449"/>
    </location>
</feature>
<dbReference type="InterPro" id="IPR027417">
    <property type="entry name" value="P-loop_NTPase"/>
</dbReference>
<dbReference type="SUPFAM" id="SSF52540">
    <property type="entry name" value="P-loop containing nucleoside triphosphate hydrolases"/>
    <property type="match status" value="1"/>
</dbReference>
<keyword evidence="3 8" id="KW-0963">Cytoplasm</keyword>
<keyword evidence="12" id="KW-0378">Hydrolase</keyword>
<dbReference type="CDD" id="cd19498">
    <property type="entry name" value="RecA-like_HslU"/>
    <property type="match status" value="1"/>
</dbReference>
<dbReference type="AlphaFoldDB" id="A0AA95F156"/>
<dbReference type="Pfam" id="PF00004">
    <property type="entry name" value="AAA"/>
    <property type="match status" value="1"/>
</dbReference>
<dbReference type="SMART" id="SM01086">
    <property type="entry name" value="ClpB_D2-small"/>
    <property type="match status" value="1"/>
</dbReference>
<keyword evidence="4 8" id="KW-0547">Nucleotide-binding</keyword>
<dbReference type="PANTHER" id="PTHR48102:SF3">
    <property type="entry name" value="ATP-DEPENDENT PROTEASE ATPASE SUBUNIT HSLU"/>
    <property type="match status" value="1"/>
</dbReference>
<keyword evidence="13" id="KW-1185">Reference proteome</keyword>
<dbReference type="GO" id="GO:0016887">
    <property type="term" value="F:ATP hydrolysis activity"/>
    <property type="evidence" value="ECO:0007669"/>
    <property type="project" value="InterPro"/>
</dbReference>